<feature type="region of interest" description="Disordered" evidence="1">
    <location>
        <begin position="154"/>
        <end position="190"/>
    </location>
</feature>
<name>L9WWW5_9EURY</name>
<comment type="caution">
    <text evidence="2">The sequence shown here is derived from an EMBL/GenBank/DDBJ whole genome shotgun (WGS) entry which is preliminary data.</text>
</comment>
<dbReference type="InterPro" id="IPR046783">
    <property type="entry name" value="HTH_63"/>
</dbReference>
<evidence type="ECO:0000313" key="3">
    <source>
        <dbReference type="Proteomes" id="UP000011531"/>
    </source>
</evidence>
<organism evidence="2 3">
    <name type="scientific">Natronococcus jeotgali DSM 18795</name>
    <dbReference type="NCBI Taxonomy" id="1227498"/>
    <lineage>
        <taxon>Archaea</taxon>
        <taxon>Methanobacteriati</taxon>
        <taxon>Methanobacteriota</taxon>
        <taxon>Stenosarchaea group</taxon>
        <taxon>Halobacteria</taxon>
        <taxon>Halobacteriales</taxon>
        <taxon>Natrialbaceae</taxon>
        <taxon>Natronococcus</taxon>
    </lineage>
</organism>
<dbReference type="EMBL" id="AOIA01000142">
    <property type="protein sequence ID" value="ELY53964.1"/>
    <property type="molecule type" value="Genomic_DNA"/>
</dbReference>
<feature type="region of interest" description="Disordered" evidence="1">
    <location>
        <begin position="216"/>
        <end position="244"/>
    </location>
</feature>
<protein>
    <submittedName>
        <fullName evidence="2">Uncharacterized protein</fullName>
    </submittedName>
</protein>
<dbReference type="OrthoDB" id="241883at2157"/>
<sequence length="244" mass="26235">MNARSQTLTVVCHVRAPLLLEPVDSQVESLRACEDEGTIDELLVRSWPKAVSRSEESPYQEVLETYERLQRWADRRGVSISPPFRTRTTTSQITDETETVLVTPLLCLEYYLGDELVGVYPHSSGEETITTEDVIARIRCADDPASAAEELAALTPEPDGPSPPGAKPTVATEDDATGGVETEARTRSATCPDCEGQLIDGQGLVACRECGWTGTIAENGGYGSTSPEASTDADPGPVRSVPPR</sequence>
<evidence type="ECO:0000313" key="2">
    <source>
        <dbReference type="EMBL" id="ELY53964.1"/>
    </source>
</evidence>
<gene>
    <name evidence="2" type="ORF">C492_16883</name>
</gene>
<dbReference type="Pfam" id="PF20575">
    <property type="entry name" value="HTH_63"/>
    <property type="match status" value="1"/>
</dbReference>
<dbReference type="AlphaFoldDB" id="L9WWW5"/>
<proteinExistence type="predicted"/>
<accession>L9WWW5</accession>
<evidence type="ECO:0000256" key="1">
    <source>
        <dbReference type="SAM" id="MobiDB-lite"/>
    </source>
</evidence>
<reference evidence="2 3" key="1">
    <citation type="journal article" date="2014" name="PLoS Genet.">
        <title>Phylogenetically driven sequencing of extremely halophilic archaea reveals strategies for static and dynamic osmo-response.</title>
        <authorList>
            <person name="Becker E.A."/>
            <person name="Seitzer P.M."/>
            <person name="Tritt A."/>
            <person name="Larsen D."/>
            <person name="Krusor M."/>
            <person name="Yao A.I."/>
            <person name="Wu D."/>
            <person name="Madern D."/>
            <person name="Eisen J.A."/>
            <person name="Darling A.E."/>
            <person name="Facciotti M.T."/>
        </authorList>
    </citation>
    <scope>NUCLEOTIDE SEQUENCE [LARGE SCALE GENOMIC DNA]</scope>
    <source>
        <strain evidence="2 3">DSM 18795</strain>
    </source>
</reference>
<keyword evidence="3" id="KW-1185">Reference proteome</keyword>
<dbReference type="RefSeq" id="WP_008425630.1">
    <property type="nucleotide sequence ID" value="NZ_AOIA01000142.1"/>
</dbReference>
<dbReference type="Proteomes" id="UP000011531">
    <property type="component" value="Unassembled WGS sequence"/>
</dbReference>